<evidence type="ECO:0000313" key="4">
    <source>
        <dbReference type="Proteomes" id="UP001209701"/>
    </source>
</evidence>
<accession>A0ABT2YBZ6</accession>
<comment type="caution">
    <text evidence="3">The sequence shown here is derived from an EMBL/GenBank/DDBJ whole genome shotgun (WGS) entry which is preliminary data.</text>
</comment>
<evidence type="ECO:0000256" key="1">
    <source>
        <dbReference type="SAM" id="Coils"/>
    </source>
</evidence>
<protein>
    <submittedName>
        <fullName evidence="3">Uncharacterized protein</fullName>
    </submittedName>
</protein>
<gene>
    <name evidence="3" type="ORF">LNV07_03890</name>
</gene>
<organism evidence="3 4">
    <name type="scientific">Roseateles oligotrophus</name>
    <dbReference type="NCBI Taxonomy" id="1769250"/>
    <lineage>
        <taxon>Bacteria</taxon>
        <taxon>Pseudomonadati</taxon>
        <taxon>Pseudomonadota</taxon>
        <taxon>Betaproteobacteria</taxon>
        <taxon>Burkholderiales</taxon>
        <taxon>Sphaerotilaceae</taxon>
        <taxon>Roseateles</taxon>
    </lineage>
</organism>
<name>A0ABT2YBZ6_9BURK</name>
<feature type="signal peptide" evidence="2">
    <location>
        <begin position="1"/>
        <end position="20"/>
    </location>
</feature>
<dbReference type="EMBL" id="JAJIRN010000002">
    <property type="protein sequence ID" value="MCV2367235.1"/>
    <property type="molecule type" value="Genomic_DNA"/>
</dbReference>
<sequence>MFRLLSLWSLLLALMVPAQAQTLAQSPKDGAPALGFALQPSGQLFLSSQHQGQAAHWVREGRVGNGKWTLFVGAAHNRLRLIFDDKLGLQDILAMDKGQRITLNSVGQERIEYRLYSPDRSFILGSVLYRKDGRWLQGLMRTEAFAGYAALSDVVDVSSKFSAQAGSPESRGSQALAWLQARWQGINLIPAAQAQTSAGDDIVKSFFGRPAQELQGFFGAPLHEMWKGALAGAAAFTVTLASQTFVAGETVAVGTALTAAAPFLVAAGAGVAIGVAAERSYEWARAKNLGGSQSMRDLFNRLQADTRYSQEPAPVAPNPLYPPSARPKPASRGLLDMADKLDRLDQQDMSIALERADQCTRKRDFDCSNAQLAKAAKLVTGNDDKLALASSQQNMADEKSRMAEEARRAAAEAQALALAREQEQARLAQAEQRREAEGGFQWGKALALGGGALLGGVGKLGGEMQAKILTGIVKDSLEGQSGVSNFQASINSSKNAGAGAGAGAGTGTAGNGGNGGIGNAGSGAVSKAAFNAGELACQQEADRNGRPYQESQLDTFCVLASSNACVKRKFGFNGYEAERLESCARMKQSARALKLNPELCSACQ</sequence>
<feature type="chain" id="PRO_5045996294" evidence="2">
    <location>
        <begin position="21"/>
        <end position="604"/>
    </location>
</feature>
<feature type="coiled-coil region" evidence="1">
    <location>
        <begin position="388"/>
        <end position="433"/>
    </location>
</feature>
<proteinExistence type="predicted"/>
<keyword evidence="1" id="KW-0175">Coiled coil</keyword>
<reference evidence="3 4" key="1">
    <citation type="submission" date="2021-11" db="EMBL/GenBank/DDBJ databases">
        <authorList>
            <person name="Liang Q."/>
            <person name="Mou H."/>
            <person name="Liu Z."/>
        </authorList>
    </citation>
    <scope>NUCLEOTIDE SEQUENCE [LARGE SCALE GENOMIC DNA]</scope>
    <source>
        <strain evidence="3 4">CHU3</strain>
    </source>
</reference>
<keyword evidence="4" id="KW-1185">Reference proteome</keyword>
<evidence type="ECO:0000256" key="2">
    <source>
        <dbReference type="SAM" id="SignalP"/>
    </source>
</evidence>
<dbReference type="RefSeq" id="WP_263569866.1">
    <property type="nucleotide sequence ID" value="NZ_JAJIRN010000002.1"/>
</dbReference>
<evidence type="ECO:0000313" key="3">
    <source>
        <dbReference type="EMBL" id="MCV2367235.1"/>
    </source>
</evidence>
<dbReference type="Proteomes" id="UP001209701">
    <property type="component" value="Unassembled WGS sequence"/>
</dbReference>
<keyword evidence="2" id="KW-0732">Signal</keyword>